<dbReference type="InterPro" id="IPR036445">
    <property type="entry name" value="GPCR_2_extracell_dom_sf"/>
</dbReference>
<evidence type="ECO:0000256" key="9">
    <source>
        <dbReference type="ARBA" id="ARBA00023180"/>
    </source>
</evidence>
<dbReference type="OrthoDB" id="6022368at2759"/>
<keyword evidence="6" id="KW-0297">G-protein coupled receptor</keyword>
<evidence type="ECO:0000313" key="16">
    <source>
        <dbReference type="Proteomes" id="UP000887568"/>
    </source>
</evidence>
<feature type="transmembrane region" description="Helical" evidence="12">
    <location>
        <begin position="273"/>
        <end position="300"/>
    </location>
</feature>
<organism evidence="15 16">
    <name type="scientific">Patiria miniata</name>
    <name type="common">Bat star</name>
    <name type="synonym">Asterina miniata</name>
    <dbReference type="NCBI Taxonomy" id="46514"/>
    <lineage>
        <taxon>Eukaryota</taxon>
        <taxon>Metazoa</taxon>
        <taxon>Echinodermata</taxon>
        <taxon>Eleutherozoa</taxon>
        <taxon>Asterozoa</taxon>
        <taxon>Asteroidea</taxon>
        <taxon>Valvatacea</taxon>
        <taxon>Valvatida</taxon>
        <taxon>Asterinidae</taxon>
        <taxon>Patiria</taxon>
    </lineage>
</organism>
<feature type="transmembrane region" description="Helical" evidence="12">
    <location>
        <begin position="246"/>
        <end position="266"/>
    </location>
</feature>
<evidence type="ECO:0000256" key="6">
    <source>
        <dbReference type="ARBA" id="ARBA00023040"/>
    </source>
</evidence>
<dbReference type="GO" id="GO:0007166">
    <property type="term" value="P:cell surface receptor signaling pathway"/>
    <property type="evidence" value="ECO:0007669"/>
    <property type="project" value="InterPro"/>
</dbReference>
<feature type="compositionally biased region" description="Polar residues" evidence="11">
    <location>
        <begin position="501"/>
        <end position="512"/>
    </location>
</feature>
<feature type="region of interest" description="Disordered" evidence="11">
    <location>
        <begin position="484"/>
        <end position="520"/>
    </location>
</feature>
<keyword evidence="9" id="KW-0325">Glycoprotein</keyword>
<keyword evidence="3" id="KW-1003">Cell membrane</keyword>
<dbReference type="GO" id="GO:0007188">
    <property type="term" value="P:adenylate cyclase-modulating G protein-coupled receptor signaling pathway"/>
    <property type="evidence" value="ECO:0007669"/>
    <property type="project" value="TreeGrafter"/>
</dbReference>
<evidence type="ECO:0000313" key="15">
    <source>
        <dbReference type="EnsemblMetazoa" id="XP_038044558.1"/>
    </source>
</evidence>
<feature type="transmembrane region" description="Helical" evidence="12">
    <location>
        <begin position="320"/>
        <end position="342"/>
    </location>
</feature>
<dbReference type="Pfam" id="PF00002">
    <property type="entry name" value="7tm_2"/>
    <property type="match status" value="1"/>
</dbReference>
<dbReference type="Proteomes" id="UP000887568">
    <property type="component" value="Unplaced"/>
</dbReference>
<dbReference type="InterPro" id="IPR000832">
    <property type="entry name" value="GPCR_2_secretin-like"/>
</dbReference>
<comment type="similarity">
    <text evidence="2">Belongs to the G-protein coupled receptor 2 family.</text>
</comment>
<accession>A0A913YYC1</accession>
<evidence type="ECO:0000256" key="2">
    <source>
        <dbReference type="ARBA" id="ARBA00005314"/>
    </source>
</evidence>
<keyword evidence="8" id="KW-0675">Receptor</keyword>
<dbReference type="GeneID" id="119719254"/>
<evidence type="ECO:0000256" key="3">
    <source>
        <dbReference type="ARBA" id="ARBA00022475"/>
    </source>
</evidence>
<dbReference type="Pfam" id="PF02793">
    <property type="entry name" value="HRM"/>
    <property type="match status" value="1"/>
</dbReference>
<dbReference type="InterPro" id="IPR001879">
    <property type="entry name" value="GPCR_2_extracellular_dom"/>
</dbReference>
<dbReference type="InterPro" id="IPR050332">
    <property type="entry name" value="GPCR_2"/>
</dbReference>
<feature type="region of interest" description="Disordered" evidence="11">
    <location>
        <begin position="537"/>
        <end position="593"/>
    </location>
</feature>
<keyword evidence="4 12" id="KW-0812">Transmembrane</keyword>
<feature type="transmembrane region" description="Helical" evidence="12">
    <location>
        <begin position="362"/>
        <end position="380"/>
    </location>
</feature>
<dbReference type="PROSITE" id="PS50227">
    <property type="entry name" value="G_PROTEIN_RECEP_F2_3"/>
    <property type="match status" value="1"/>
</dbReference>
<evidence type="ECO:0000259" key="13">
    <source>
        <dbReference type="PROSITE" id="PS50227"/>
    </source>
</evidence>
<keyword evidence="16" id="KW-1185">Reference proteome</keyword>
<dbReference type="AlphaFoldDB" id="A0A913YYC1"/>
<evidence type="ECO:0000256" key="10">
    <source>
        <dbReference type="ARBA" id="ARBA00023224"/>
    </source>
</evidence>
<dbReference type="RefSeq" id="XP_038044558.1">
    <property type="nucleotide sequence ID" value="XM_038188630.1"/>
</dbReference>
<dbReference type="Gene3D" id="4.10.1240.10">
    <property type="entry name" value="GPCR, family 2, extracellular hormone receptor domain"/>
    <property type="match status" value="1"/>
</dbReference>
<dbReference type="PROSITE" id="PS50261">
    <property type="entry name" value="G_PROTEIN_RECEP_F2_4"/>
    <property type="match status" value="1"/>
</dbReference>
<dbReference type="PANTHER" id="PTHR45620">
    <property type="entry name" value="PDF RECEPTOR-LIKE PROTEIN-RELATED"/>
    <property type="match status" value="1"/>
</dbReference>
<evidence type="ECO:0000256" key="5">
    <source>
        <dbReference type="ARBA" id="ARBA00022989"/>
    </source>
</evidence>
<comment type="subcellular location">
    <subcellularLocation>
        <location evidence="1">Cell membrane</location>
        <topology evidence="1">Multi-pass membrane protein</topology>
    </subcellularLocation>
</comment>
<feature type="domain" description="G-protein coupled receptors family 2 profile 1" evidence="13">
    <location>
        <begin position="79"/>
        <end position="158"/>
    </location>
</feature>
<dbReference type="PANTHER" id="PTHR45620:SF15">
    <property type="entry name" value="DIURETIC HORMONE 44 RECEPTOR 1-RELATED"/>
    <property type="match status" value="1"/>
</dbReference>
<dbReference type="SUPFAM" id="SSF111418">
    <property type="entry name" value="Hormone receptor domain"/>
    <property type="match status" value="1"/>
</dbReference>
<dbReference type="InterPro" id="IPR017983">
    <property type="entry name" value="GPCR_2_secretin-like_CS"/>
</dbReference>
<dbReference type="EnsemblMetazoa" id="XM_038188630.1">
    <property type="protein sequence ID" value="XP_038044558.1"/>
    <property type="gene ID" value="LOC119719254"/>
</dbReference>
<dbReference type="GO" id="GO:0008528">
    <property type="term" value="F:G protein-coupled peptide receptor activity"/>
    <property type="evidence" value="ECO:0007669"/>
    <property type="project" value="TreeGrafter"/>
</dbReference>
<evidence type="ECO:0000259" key="14">
    <source>
        <dbReference type="PROSITE" id="PS50261"/>
    </source>
</evidence>
<dbReference type="GO" id="GO:0005886">
    <property type="term" value="C:plasma membrane"/>
    <property type="evidence" value="ECO:0007669"/>
    <property type="project" value="UniProtKB-SubCell"/>
</dbReference>
<dbReference type="OMA" id="IHWHLIS"/>
<evidence type="ECO:0000256" key="1">
    <source>
        <dbReference type="ARBA" id="ARBA00004651"/>
    </source>
</evidence>
<dbReference type="InterPro" id="IPR017981">
    <property type="entry name" value="GPCR_2-like_7TM"/>
</dbReference>
<sequence>MLLDFFTGSCGVYTVNFIDKCALDKVLSILLCAAPRLAMARLPVYLFLLIMSIHEGVPGAEAFVDMDDLETLLRLGQEECSLMHENVTFPGIDPDFHCGAQFDGITCWPPTAPGVIAELTCPAMFDRYQTTSVHKTCFPNATWKVDDVLAIYGGQGECRCVQCEVVGILLNLGYGLSLAACAVAFIIFMTSRTLRCTRNLIHLHLICSFMLKYMVYFIQPPVVVLESLHPKRVVVFLLYYFEQTNYFWMFVEGLYLHTLVVFALRIDADKISFLVYCVIGWAMPLVFVGVWAIVSVALYPEGDLIDYTVETTVVHEYVCVIGPILLVLVINCFFLLNIVRLLMSKLRMQSNRTSDIKQYRRAARATLFLVVLLGVGYVLMLCRPFLEENLPNIVKLIFEYVSTLLAGTQGLAVAVIYVFLNTEVRTVLKRKWRRRFGHKSPSCLNRKRAKPRTSSYSKYDDQTCMSTMRSVAHNDTVMDCYHDDDQGHRGHHQGNKAGNRGATTQGKNTGTVANGDAKKTDGEEKLEMQVVKNNGTVGKWDRTEKGNEADEVEPLLEEGGNPPKPAATIVISEATPVHTTAKEPNAEYEENQE</sequence>
<dbReference type="GO" id="GO:0017046">
    <property type="term" value="F:peptide hormone binding"/>
    <property type="evidence" value="ECO:0007669"/>
    <property type="project" value="TreeGrafter"/>
</dbReference>
<dbReference type="SUPFAM" id="SSF81321">
    <property type="entry name" value="Family A G protein-coupled receptor-like"/>
    <property type="match status" value="1"/>
</dbReference>
<dbReference type="SMART" id="SM00008">
    <property type="entry name" value="HormR"/>
    <property type="match status" value="1"/>
</dbReference>
<evidence type="ECO:0000256" key="4">
    <source>
        <dbReference type="ARBA" id="ARBA00022692"/>
    </source>
</evidence>
<keyword evidence="7 12" id="KW-0472">Membrane</keyword>
<reference evidence="15" key="1">
    <citation type="submission" date="2022-11" db="UniProtKB">
        <authorList>
            <consortium name="EnsemblMetazoa"/>
        </authorList>
    </citation>
    <scope>IDENTIFICATION</scope>
</reference>
<feature type="transmembrane region" description="Helical" evidence="12">
    <location>
        <begin position="200"/>
        <end position="218"/>
    </location>
</feature>
<feature type="domain" description="G-protein coupled receptors family 2 profile 2" evidence="14">
    <location>
        <begin position="166"/>
        <end position="421"/>
    </location>
</feature>
<feature type="compositionally biased region" description="Basic and acidic residues" evidence="11">
    <location>
        <begin position="539"/>
        <end position="548"/>
    </location>
</feature>
<keyword evidence="5 12" id="KW-1133">Transmembrane helix</keyword>
<evidence type="ECO:0000256" key="8">
    <source>
        <dbReference type="ARBA" id="ARBA00023170"/>
    </source>
</evidence>
<proteinExistence type="inferred from homology"/>
<evidence type="ECO:0000256" key="7">
    <source>
        <dbReference type="ARBA" id="ARBA00023136"/>
    </source>
</evidence>
<keyword evidence="10" id="KW-0807">Transducer</keyword>
<feature type="transmembrane region" description="Helical" evidence="12">
    <location>
        <begin position="400"/>
        <end position="420"/>
    </location>
</feature>
<protein>
    <submittedName>
        <fullName evidence="15">Uncharacterized protein</fullName>
    </submittedName>
</protein>
<dbReference type="Gene3D" id="1.20.1070.10">
    <property type="entry name" value="Rhodopsin 7-helix transmembrane proteins"/>
    <property type="match status" value="1"/>
</dbReference>
<evidence type="ECO:0000256" key="11">
    <source>
        <dbReference type="SAM" id="MobiDB-lite"/>
    </source>
</evidence>
<dbReference type="PROSITE" id="PS00649">
    <property type="entry name" value="G_PROTEIN_RECEP_F2_1"/>
    <property type="match status" value="1"/>
</dbReference>
<feature type="transmembrane region" description="Helical" evidence="12">
    <location>
        <begin position="165"/>
        <end position="188"/>
    </location>
</feature>
<dbReference type="PRINTS" id="PR00249">
    <property type="entry name" value="GPCRSECRETIN"/>
</dbReference>
<name>A0A913YYC1_PATMI</name>
<evidence type="ECO:0000256" key="12">
    <source>
        <dbReference type="SAM" id="Phobius"/>
    </source>
</evidence>